<feature type="region of interest" description="Disordered" evidence="1">
    <location>
        <begin position="50"/>
        <end position="79"/>
    </location>
</feature>
<protein>
    <submittedName>
        <fullName evidence="3">Uncharacterized protein</fullName>
    </submittedName>
</protein>
<keyword evidence="2" id="KW-0732">Signal</keyword>
<feature type="chain" id="PRO_5016169690" evidence="2">
    <location>
        <begin position="39"/>
        <end position="79"/>
    </location>
</feature>
<dbReference type="EMBL" id="QKYN01000245">
    <property type="protein sequence ID" value="RAG80377.1"/>
    <property type="molecule type" value="Genomic_DNA"/>
</dbReference>
<dbReference type="Proteomes" id="UP000248889">
    <property type="component" value="Unassembled WGS sequence"/>
</dbReference>
<evidence type="ECO:0000313" key="3">
    <source>
        <dbReference type="EMBL" id="RAG80377.1"/>
    </source>
</evidence>
<accession>A0A2X0I6Y8</accession>
<feature type="non-terminal residue" evidence="3">
    <location>
        <position position="79"/>
    </location>
</feature>
<feature type="signal peptide" evidence="2">
    <location>
        <begin position="1"/>
        <end position="38"/>
    </location>
</feature>
<evidence type="ECO:0000256" key="2">
    <source>
        <dbReference type="SAM" id="SignalP"/>
    </source>
</evidence>
<sequence length="79" mass="8585">MERRIGHWLRGRHRLLGTASVLAALTTMLAPLSGEAFAANWPVDHHKVWSPPNTALPHTPSVNGHNATPPAPGKLHYPT</sequence>
<keyword evidence="4" id="KW-1185">Reference proteome</keyword>
<proteinExistence type="predicted"/>
<organism evidence="3 4">
    <name type="scientific">Streptacidiphilus pinicola</name>
    <dbReference type="NCBI Taxonomy" id="2219663"/>
    <lineage>
        <taxon>Bacteria</taxon>
        <taxon>Bacillati</taxon>
        <taxon>Actinomycetota</taxon>
        <taxon>Actinomycetes</taxon>
        <taxon>Kitasatosporales</taxon>
        <taxon>Streptomycetaceae</taxon>
        <taxon>Streptacidiphilus</taxon>
    </lineage>
</organism>
<evidence type="ECO:0000313" key="4">
    <source>
        <dbReference type="Proteomes" id="UP000248889"/>
    </source>
</evidence>
<name>A0A2X0I6Y8_9ACTN</name>
<comment type="caution">
    <text evidence="3">The sequence shown here is derived from an EMBL/GenBank/DDBJ whole genome shotgun (WGS) entry which is preliminary data.</text>
</comment>
<reference evidence="3 4" key="1">
    <citation type="submission" date="2018-06" db="EMBL/GenBank/DDBJ databases">
        <title>Streptacidiphilus pinicola sp. nov., isolated from pine grove soil.</title>
        <authorList>
            <person name="Roh S.G."/>
            <person name="Park S."/>
            <person name="Kim M.-K."/>
            <person name="Yun B.-R."/>
            <person name="Park J."/>
            <person name="Kim M.J."/>
            <person name="Kim Y.S."/>
            <person name="Kim S.B."/>
        </authorList>
    </citation>
    <scope>NUCLEOTIDE SEQUENCE [LARGE SCALE GENOMIC DNA]</scope>
    <source>
        <strain evidence="3 4">MMS16-CNU450</strain>
    </source>
</reference>
<evidence type="ECO:0000256" key="1">
    <source>
        <dbReference type="SAM" id="MobiDB-lite"/>
    </source>
</evidence>
<gene>
    <name evidence="3" type="ORF">DN069_38470</name>
</gene>
<dbReference type="AlphaFoldDB" id="A0A2X0I6Y8"/>